<dbReference type="EMBL" id="MK500605">
    <property type="protein sequence ID" value="QBK93780.1"/>
    <property type="molecule type" value="Genomic_DNA"/>
</dbReference>
<feature type="compositionally biased region" description="Low complexity" evidence="1">
    <location>
        <begin position="17"/>
        <end position="27"/>
    </location>
</feature>
<protein>
    <submittedName>
        <fullName evidence="2">Uncharacterized protein</fullName>
    </submittedName>
</protein>
<proteinExistence type="predicted"/>
<organism evidence="2">
    <name type="scientific">Pithovirus LCPAC406</name>
    <dbReference type="NCBI Taxonomy" id="2506599"/>
    <lineage>
        <taxon>Viruses</taxon>
        <taxon>Pithoviruses</taxon>
    </lineage>
</organism>
<accession>A0A481ZFR6</accession>
<feature type="region of interest" description="Disordered" evidence="1">
    <location>
        <begin position="17"/>
        <end position="40"/>
    </location>
</feature>
<sequence>MYNSNSVGYSNINEYKNKENNMNSENSDTNHHSHNPGSLTAIPEGSYKRFNIFDLKWKNQLAMIRVYETFVYFKCKPKSIDPTPGGEVVWRDVSCWDRIVIRDVAFVHKKPKLHVDFLHLMYSCELHPEKANQLHRISGSIIYGSVSKKLIASCDFIAASIGSFVVVKLFNNGDIHIDSVSNIYDKVIIELHEEFKKSIGYFDQSKSPCPIRTEYEKYLHSDMSFFELKNNLPSGSVLKKRSSRRARSPNRGTRKSSSPRTLRRRKQKLSVMK</sequence>
<name>A0A481ZFR6_9VIRU</name>
<feature type="compositionally biased region" description="Basic residues" evidence="1">
    <location>
        <begin position="261"/>
        <end position="273"/>
    </location>
</feature>
<feature type="region of interest" description="Disordered" evidence="1">
    <location>
        <begin position="237"/>
        <end position="273"/>
    </location>
</feature>
<evidence type="ECO:0000256" key="1">
    <source>
        <dbReference type="SAM" id="MobiDB-lite"/>
    </source>
</evidence>
<reference evidence="2" key="1">
    <citation type="journal article" date="2019" name="MBio">
        <title>Virus Genomes from Deep Sea Sediments Expand the Ocean Megavirome and Support Independent Origins of Viral Gigantism.</title>
        <authorList>
            <person name="Backstrom D."/>
            <person name="Yutin N."/>
            <person name="Jorgensen S.L."/>
            <person name="Dharamshi J."/>
            <person name="Homa F."/>
            <person name="Zaremba-Niedwiedzka K."/>
            <person name="Spang A."/>
            <person name="Wolf Y.I."/>
            <person name="Koonin E.V."/>
            <person name="Ettema T.J."/>
        </authorList>
    </citation>
    <scope>NUCLEOTIDE SEQUENCE</scope>
</reference>
<feature type="compositionally biased region" description="Basic residues" evidence="1">
    <location>
        <begin position="238"/>
        <end position="254"/>
    </location>
</feature>
<gene>
    <name evidence="2" type="ORF">LCPAC406_00940</name>
</gene>
<evidence type="ECO:0000313" key="2">
    <source>
        <dbReference type="EMBL" id="QBK93780.1"/>
    </source>
</evidence>